<organism evidence="2 3">
    <name type="scientific">Pleuronectes platessa</name>
    <name type="common">European plaice</name>
    <dbReference type="NCBI Taxonomy" id="8262"/>
    <lineage>
        <taxon>Eukaryota</taxon>
        <taxon>Metazoa</taxon>
        <taxon>Chordata</taxon>
        <taxon>Craniata</taxon>
        <taxon>Vertebrata</taxon>
        <taxon>Euteleostomi</taxon>
        <taxon>Actinopterygii</taxon>
        <taxon>Neopterygii</taxon>
        <taxon>Teleostei</taxon>
        <taxon>Neoteleostei</taxon>
        <taxon>Acanthomorphata</taxon>
        <taxon>Carangaria</taxon>
        <taxon>Pleuronectiformes</taxon>
        <taxon>Pleuronectoidei</taxon>
        <taxon>Pleuronectidae</taxon>
        <taxon>Pleuronectes</taxon>
    </lineage>
</organism>
<dbReference type="AlphaFoldDB" id="A0A9N7UX74"/>
<feature type="region of interest" description="Disordered" evidence="1">
    <location>
        <begin position="103"/>
        <end position="198"/>
    </location>
</feature>
<comment type="caution">
    <text evidence="2">The sequence shown here is derived from an EMBL/GenBank/DDBJ whole genome shotgun (WGS) entry which is preliminary data.</text>
</comment>
<dbReference type="InterPro" id="IPR012677">
    <property type="entry name" value="Nucleotide-bd_a/b_plait_sf"/>
</dbReference>
<feature type="compositionally biased region" description="Polar residues" evidence="1">
    <location>
        <begin position="142"/>
        <end position="152"/>
    </location>
</feature>
<evidence type="ECO:0000313" key="2">
    <source>
        <dbReference type="EMBL" id="CAB1438267.1"/>
    </source>
</evidence>
<dbReference type="Gene3D" id="3.30.70.330">
    <property type="match status" value="1"/>
</dbReference>
<feature type="compositionally biased region" description="Basic and acidic residues" evidence="1">
    <location>
        <begin position="103"/>
        <end position="136"/>
    </location>
</feature>
<accession>A0A9N7UX74</accession>
<name>A0A9N7UX74_PLEPL</name>
<reference evidence="2" key="1">
    <citation type="submission" date="2020-03" db="EMBL/GenBank/DDBJ databases">
        <authorList>
            <person name="Weist P."/>
        </authorList>
    </citation>
    <scope>NUCLEOTIDE SEQUENCE</scope>
</reference>
<protein>
    <submittedName>
        <fullName evidence="2">Uncharacterized protein</fullName>
    </submittedName>
</protein>
<evidence type="ECO:0000313" key="3">
    <source>
        <dbReference type="Proteomes" id="UP001153269"/>
    </source>
</evidence>
<keyword evidence="3" id="KW-1185">Reference proteome</keyword>
<sequence>MSPVAGWEKACPDMKPIMSGVFSVALDAFLRSSYSPGHFLTASPLVFLHAASFSPLSSSYSCSKLSLARPICVRVQRDTEGLGSAIGFQAQGQTFTFPDIFPEKEQTPKEGSVEEMQEKFMEDEKQRQRLDPRRGGSDFVRLQSSNESQNRITGGGGEWSRRRVEQEESGAGGEWSRRRVEEEESGPAPSFMKPAHRTESPQMTSSFCCPYSSCSTSFSFLLLIFGTSTSAPPPSMTRLLPLSRASVCTSPRPLPPWGVIRPSQP</sequence>
<proteinExistence type="predicted"/>
<gene>
    <name evidence="2" type="ORF">PLEPLA_LOCUS26213</name>
</gene>
<evidence type="ECO:0000256" key="1">
    <source>
        <dbReference type="SAM" id="MobiDB-lite"/>
    </source>
</evidence>
<dbReference type="Proteomes" id="UP001153269">
    <property type="component" value="Unassembled WGS sequence"/>
</dbReference>
<dbReference type="EMBL" id="CADEAL010002128">
    <property type="protein sequence ID" value="CAB1438267.1"/>
    <property type="molecule type" value="Genomic_DNA"/>
</dbReference>